<dbReference type="EMBL" id="BMEY01000026">
    <property type="protein sequence ID" value="GGA89987.1"/>
    <property type="molecule type" value="Genomic_DNA"/>
</dbReference>
<evidence type="ECO:0000259" key="1">
    <source>
        <dbReference type="PROSITE" id="PS51186"/>
    </source>
</evidence>
<dbReference type="SUPFAM" id="SSF55729">
    <property type="entry name" value="Acyl-CoA N-acyltransferases (Nat)"/>
    <property type="match status" value="1"/>
</dbReference>
<reference evidence="2" key="2">
    <citation type="submission" date="2020-09" db="EMBL/GenBank/DDBJ databases">
        <authorList>
            <person name="Sun Q."/>
            <person name="Zhou Y."/>
        </authorList>
    </citation>
    <scope>NUCLEOTIDE SEQUENCE</scope>
    <source>
        <strain evidence="2">CGMCC 1.12408</strain>
    </source>
</reference>
<dbReference type="InterPro" id="IPR050276">
    <property type="entry name" value="MshD_Acetyltransferase"/>
</dbReference>
<feature type="domain" description="N-acetyltransferase" evidence="1">
    <location>
        <begin position="1"/>
        <end position="166"/>
    </location>
</feature>
<comment type="caution">
    <text evidence="2">The sequence shown here is derived from an EMBL/GenBank/DDBJ whole genome shotgun (WGS) entry which is preliminary data.</text>
</comment>
<dbReference type="GO" id="GO:0016747">
    <property type="term" value="F:acyltransferase activity, transferring groups other than amino-acyl groups"/>
    <property type="evidence" value="ECO:0007669"/>
    <property type="project" value="InterPro"/>
</dbReference>
<reference evidence="2" key="1">
    <citation type="journal article" date="2014" name="Int. J. Syst. Evol. Microbiol.">
        <title>Complete genome sequence of Corynebacterium casei LMG S-19264T (=DSM 44701T), isolated from a smear-ripened cheese.</title>
        <authorList>
            <consortium name="US DOE Joint Genome Institute (JGI-PGF)"/>
            <person name="Walter F."/>
            <person name="Albersmeier A."/>
            <person name="Kalinowski J."/>
            <person name="Ruckert C."/>
        </authorList>
    </citation>
    <scope>NUCLEOTIDE SEQUENCE</scope>
    <source>
        <strain evidence="2">CGMCC 1.12408</strain>
    </source>
</reference>
<keyword evidence="3" id="KW-1185">Reference proteome</keyword>
<proteinExistence type="predicted"/>
<evidence type="ECO:0000313" key="2">
    <source>
        <dbReference type="EMBL" id="GGA89987.1"/>
    </source>
</evidence>
<dbReference type="Pfam" id="PF00583">
    <property type="entry name" value="Acetyltransf_1"/>
    <property type="match status" value="1"/>
</dbReference>
<gene>
    <name evidence="2" type="ORF">GCM10008025_35720</name>
</gene>
<dbReference type="Gene3D" id="3.40.630.30">
    <property type="match status" value="1"/>
</dbReference>
<evidence type="ECO:0000313" key="3">
    <source>
        <dbReference type="Proteomes" id="UP000613512"/>
    </source>
</evidence>
<dbReference type="AlphaFoldDB" id="A0A916WE77"/>
<dbReference type="RefSeq" id="WP_188386043.1">
    <property type="nucleotide sequence ID" value="NZ_BMEY01000026.1"/>
</dbReference>
<sequence length="172" mass="20355">MNIRRADLHDAPSIAKVHVDSWRTTYKGIIPDDFLNKLSYERRTELWRNNIKREDNYVIVAENNDGQIVGFADGWKRETNKEENASDLTSIYLLEEYQGQGIGKMLFKELFRHFKQCGYEKIFVEVLEDNKSRYFYENYGAKLVEKVPINIGGKTVNELIYVWDNVDEVYKR</sequence>
<protein>
    <submittedName>
        <fullName evidence="2">N-acetyltransferase</fullName>
    </submittedName>
</protein>
<dbReference type="InterPro" id="IPR016181">
    <property type="entry name" value="Acyl_CoA_acyltransferase"/>
</dbReference>
<dbReference type="CDD" id="cd04301">
    <property type="entry name" value="NAT_SF"/>
    <property type="match status" value="1"/>
</dbReference>
<accession>A0A916WE77</accession>
<name>A0A916WE77_9BACI</name>
<dbReference type="Proteomes" id="UP000613512">
    <property type="component" value="Unassembled WGS sequence"/>
</dbReference>
<dbReference type="PROSITE" id="PS51186">
    <property type="entry name" value="GNAT"/>
    <property type="match status" value="1"/>
</dbReference>
<dbReference type="PANTHER" id="PTHR43617:SF30">
    <property type="entry name" value="HISTONE ACETYLTRANSFERASE"/>
    <property type="match status" value="1"/>
</dbReference>
<dbReference type="InterPro" id="IPR000182">
    <property type="entry name" value="GNAT_dom"/>
</dbReference>
<organism evidence="2 3">
    <name type="scientific">Ornithinibacillus halotolerans</name>
    <dbReference type="NCBI Taxonomy" id="1274357"/>
    <lineage>
        <taxon>Bacteria</taxon>
        <taxon>Bacillati</taxon>
        <taxon>Bacillota</taxon>
        <taxon>Bacilli</taxon>
        <taxon>Bacillales</taxon>
        <taxon>Bacillaceae</taxon>
        <taxon>Ornithinibacillus</taxon>
    </lineage>
</organism>
<dbReference type="PANTHER" id="PTHR43617">
    <property type="entry name" value="L-AMINO ACID N-ACETYLTRANSFERASE"/>
    <property type="match status" value="1"/>
</dbReference>